<protein>
    <submittedName>
        <fullName evidence="1">Uncharacterized protein</fullName>
    </submittedName>
</protein>
<accession>A0A8S5TA62</accession>
<organism evidence="1">
    <name type="scientific">Podoviridae sp. ctDwO1</name>
    <dbReference type="NCBI Taxonomy" id="2827726"/>
    <lineage>
        <taxon>Viruses</taxon>
        <taxon>Duplodnaviria</taxon>
        <taxon>Heunggongvirae</taxon>
        <taxon>Uroviricota</taxon>
        <taxon>Caudoviricetes</taxon>
    </lineage>
</organism>
<name>A0A8S5TA62_9CAUD</name>
<proteinExistence type="predicted"/>
<reference evidence="1" key="1">
    <citation type="journal article" date="2021" name="Proc. Natl. Acad. Sci. U.S.A.">
        <title>A Catalog of Tens of Thousands of Viruses from Human Metagenomes Reveals Hidden Associations with Chronic Diseases.</title>
        <authorList>
            <person name="Tisza M.J."/>
            <person name="Buck C.B."/>
        </authorList>
    </citation>
    <scope>NUCLEOTIDE SEQUENCE</scope>
    <source>
        <strain evidence="1">CtDwO1</strain>
    </source>
</reference>
<dbReference type="EMBL" id="BK032784">
    <property type="protein sequence ID" value="DAF60204.1"/>
    <property type="molecule type" value="Genomic_DNA"/>
</dbReference>
<evidence type="ECO:0000313" key="1">
    <source>
        <dbReference type="EMBL" id="DAF60204.1"/>
    </source>
</evidence>
<sequence length="132" mass="15355">MDKDKMIEWIGTHNVGVSSRTMWVALMCPQCVNGNNCWDYDIPHDADDFSRCYHLSKFAGLSLDDLHKVAKVFPYWTPIINEWANLVSAYVGMCYDRVFNILQEKYDEVMKLKGFVKKSESTWEMVQNKSDA</sequence>